<evidence type="ECO:0000313" key="1">
    <source>
        <dbReference type="EMBL" id="KAJ8892796.1"/>
    </source>
</evidence>
<proteinExistence type="predicted"/>
<comment type="caution">
    <text evidence="1">The sequence shown here is derived from an EMBL/GenBank/DDBJ whole genome shotgun (WGS) entry which is preliminary data.</text>
</comment>
<dbReference type="PANTHER" id="PTHR46060:SF3">
    <property type="entry name" value="PROTEIN GVQW3"/>
    <property type="match status" value="1"/>
</dbReference>
<dbReference type="InterPro" id="IPR052709">
    <property type="entry name" value="Transposase-MT_Hybrid"/>
</dbReference>
<gene>
    <name evidence="1" type="ORF">PR048_005377</name>
</gene>
<accession>A0ABQ9I840</accession>
<evidence type="ECO:0000313" key="2">
    <source>
        <dbReference type="Proteomes" id="UP001159363"/>
    </source>
</evidence>
<protein>
    <submittedName>
        <fullName evidence="1">Uncharacterized protein</fullName>
    </submittedName>
</protein>
<organism evidence="1 2">
    <name type="scientific">Dryococelus australis</name>
    <dbReference type="NCBI Taxonomy" id="614101"/>
    <lineage>
        <taxon>Eukaryota</taxon>
        <taxon>Metazoa</taxon>
        <taxon>Ecdysozoa</taxon>
        <taxon>Arthropoda</taxon>
        <taxon>Hexapoda</taxon>
        <taxon>Insecta</taxon>
        <taxon>Pterygota</taxon>
        <taxon>Neoptera</taxon>
        <taxon>Polyneoptera</taxon>
        <taxon>Phasmatodea</taxon>
        <taxon>Verophasmatodea</taxon>
        <taxon>Anareolatae</taxon>
        <taxon>Phasmatidae</taxon>
        <taxon>Eurycanthinae</taxon>
        <taxon>Dryococelus</taxon>
    </lineage>
</organism>
<sequence>MDGSLQERFIFWRGLSNGSIHTIMRNQLQYRKVCAQWVPNHLTRWLHVWGSPGTIPEGIMFFPVPYCHRGRNIARNTLQRLTRGLLQHPPYNPDLSPCDLCIFEELKRDLRKLQFGSDEDVCYWVKMWFCQQPTNLLKNGSTDLSPSWINVLNESERALRPASWLRASAHVACSLVELTERLAPVTSDTLSLSIILPERGGTMIWVAHNNEVLRADGVQMRREWSSTGMQGRGKLEITEKTRRLAKTWAVRYDFTLLEVYIADGCSLRLHSAGRLHSRWAVRYNFTLLDLHSRFPGRYFIVLENYIAAMKLPYPLWQVNHYNCRAWANEHPNKIIQWEEDTSKYKKEKETATVARQETLKCDCHKRRILGAMARHLNGVGVKFFGDQNAEEGVPTIIRAGRRYKCCDHPCRKEGSLARIATLRCDWRTNHVLARMGLRTELRLSHSGRLA</sequence>
<keyword evidence="2" id="KW-1185">Reference proteome</keyword>
<dbReference type="Proteomes" id="UP001159363">
    <property type="component" value="Chromosome 2"/>
</dbReference>
<dbReference type="InterPro" id="IPR036397">
    <property type="entry name" value="RNaseH_sf"/>
</dbReference>
<name>A0ABQ9I840_9NEOP</name>
<dbReference type="PANTHER" id="PTHR46060">
    <property type="entry name" value="MARINER MOS1 TRANSPOSASE-LIKE PROTEIN"/>
    <property type="match status" value="1"/>
</dbReference>
<dbReference type="Gene3D" id="3.30.420.10">
    <property type="entry name" value="Ribonuclease H-like superfamily/Ribonuclease H"/>
    <property type="match status" value="1"/>
</dbReference>
<dbReference type="EMBL" id="JARBHB010000002">
    <property type="protein sequence ID" value="KAJ8892796.1"/>
    <property type="molecule type" value="Genomic_DNA"/>
</dbReference>
<reference evidence="1 2" key="1">
    <citation type="submission" date="2023-02" db="EMBL/GenBank/DDBJ databases">
        <title>LHISI_Scaffold_Assembly.</title>
        <authorList>
            <person name="Stuart O.P."/>
            <person name="Cleave R."/>
            <person name="Magrath M.J.L."/>
            <person name="Mikheyev A.S."/>
        </authorList>
    </citation>
    <scope>NUCLEOTIDE SEQUENCE [LARGE SCALE GENOMIC DNA]</scope>
    <source>
        <strain evidence="1">Daus_M_001</strain>
        <tissue evidence="1">Leg muscle</tissue>
    </source>
</reference>